<evidence type="ECO:0000313" key="4">
    <source>
        <dbReference type="Proteomes" id="UP000052982"/>
    </source>
</evidence>
<accession>A0A124I1N0</accession>
<gene>
    <name evidence="3" type="ORF">AQJ64_33150</name>
</gene>
<feature type="compositionally biased region" description="Pro residues" evidence="1">
    <location>
        <begin position="54"/>
        <end position="68"/>
    </location>
</feature>
<feature type="transmembrane region" description="Helical" evidence="2">
    <location>
        <begin position="108"/>
        <end position="127"/>
    </location>
</feature>
<keyword evidence="2" id="KW-0472">Membrane</keyword>
<comment type="caution">
    <text evidence="3">The sequence shown here is derived from an EMBL/GenBank/DDBJ whole genome shotgun (WGS) entry which is preliminary data.</text>
</comment>
<sequence>MSHHQPGPYGGQPPQPGPYGGQPGPYGQPPQAPQPGYGYPQQPPAPQPGYGYPTQPPQAGPYGQPPQAGPYGQQPPTVGYAQQPPYGQAPYGVPQPPVPGGGKKRTGIVIGSVAVVAALGVGAFFVLGTGSASGGIEDDGAHKLATPATVLSDYKRASDDGASAGDDSASDLEKSGVKNGKTVLGIYSTADLSGYDPSDPSTAPDATELATAKGITFAGAYGTIADPEKALDTFFANFKKSSEESSSSGSSGSEAKLVGEPEEVDLDGAVMKCQAATGTNVATKQEKTDWFCAWADYSTIAMVSPGDTTKGITKDVAADITTKLRDEVRVKA</sequence>
<evidence type="ECO:0000256" key="1">
    <source>
        <dbReference type="SAM" id="MobiDB-lite"/>
    </source>
</evidence>
<dbReference type="EMBL" id="LMWW01000058">
    <property type="protein sequence ID" value="KUN77816.1"/>
    <property type="molecule type" value="Genomic_DNA"/>
</dbReference>
<evidence type="ECO:0000313" key="3">
    <source>
        <dbReference type="EMBL" id="KUN77816.1"/>
    </source>
</evidence>
<dbReference type="STRING" id="1943.AQJ64_33150"/>
<dbReference type="OrthoDB" id="4350888at2"/>
<dbReference type="RefSeq" id="WP_059203246.1">
    <property type="nucleotide sequence ID" value="NZ_KQ948778.1"/>
</dbReference>
<keyword evidence="4" id="KW-1185">Reference proteome</keyword>
<organism evidence="3 4">
    <name type="scientific">Streptomyces griseoruber</name>
    <dbReference type="NCBI Taxonomy" id="1943"/>
    <lineage>
        <taxon>Bacteria</taxon>
        <taxon>Bacillati</taxon>
        <taxon>Actinomycetota</taxon>
        <taxon>Actinomycetes</taxon>
        <taxon>Kitasatosporales</taxon>
        <taxon>Streptomycetaceae</taxon>
        <taxon>Streptomyces</taxon>
    </lineage>
</organism>
<evidence type="ECO:0000256" key="2">
    <source>
        <dbReference type="SAM" id="Phobius"/>
    </source>
</evidence>
<feature type="region of interest" description="Disordered" evidence="1">
    <location>
        <begin position="1"/>
        <end position="99"/>
    </location>
</feature>
<name>A0A124I1N0_9ACTN</name>
<protein>
    <submittedName>
        <fullName evidence="3">Uncharacterized protein</fullName>
    </submittedName>
</protein>
<keyword evidence="2" id="KW-1133">Transmembrane helix</keyword>
<keyword evidence="2" id="KW-0812">Transmembrane</keyword>
<feature type="compositionally biased region" description="Low complexity" evidence="1">
    <location>
        <begin position="69"/>
        <end position="92"/>
    </location>
</feature>
<reference evidence="3 4" key="1">
    <citation type="submission" date="2015-10" db="EMBL/GenBank/DDBJ databases">
        <title>Draft genome sequence of Streptomyces griseoruber DSM 40281, type strain for the species Streptomyces griseoruber.</title>
        <authorList>
            <person name="Ruckert C."/>
            <person name="Winkler A."/>
            <person name="Kalinowski J."/>
            <person name="Kampfer P."/>
            <person name="Glaeser S."/>
        </authorList>
    </citation>
    <scope>NUCLEOTIDE SEQUENCE [LARGE SCALE GENOMIC DNA]</scope>
    <source>
        <strain evidence="3 4">DSM 40281</strain>
    </source>
</reference>
<dbReference type="AlphaFoldDB" id="A0A124I1N0"/>
<dbReference type="Proteomes" id="UP000052982">
    <property type="component" value="Unassembled WGS sequence"/>
</dbReference>
<proteinExistence type="predicted"/>